<dbReference type="EMBL" id="JANSHE010007032">
    <property type="protein sequence ID" value="KAJ2965397.1"/>
    <property type="molecule type" value="Genomic_DNA"/>
</dbReference>
<gene>
    <name evidence="1" type="ORF">NUW54_g14131</name>
</gene>
<protein>
    <submittedName>
        <fullName evidence="1">Uncharacterized protein</fullName>
    </submittedName>
</protein>
<organism evidence="1 2">
    <name type="scientific">Trametes sanguinea</name>
    <dbReference type="NCBI Taxonomy" id="158606"/>
    <lineage>
        <taxon>Eukaryota</taxon>
        <taxon>Fungi</taxon>
        <taxon>Dikarya</taxon>
        <taxon>Basidiomycota</taxon>
        <taxon>Agaricomycotina</taxon>
        <taxon>Agaricomycetes</taxon>
        <taxon>Polyporales</taxon>
        <taxon>Polyporaceae</taxon>
        <taxon>Trametes</taxon>
    </lineage>
</organism>
<evidence type="ECO:0000313" key="2">
    <source>
        <dbReference type="Proteomes" id="UP001144978"/>
    </source>
</evidence>
<comment type="caution">
    <text evidence="1">The sequence shown here is derived from an EMBL/GenBank/DDBJ whole genome shotgun (WGS) entry which is preliminary data.</text>
</comment>
<evidence type="ECO:0000313" key="1">
    <source>
        <dbReference type="EMBL" id="KAJ2965397.1"/>
    </source>
</evidence>
<reference evidence="1" key="1">
    <citation type="submission" date="2022-08" db="EMBL/GenBank/DDBJ databases">
        <title>Genome Sequence of Pycnoporus sanguineus.</title>
        <authorList>
            <person name="Buettner E."/>
        </authorList>
    </citation>
    <scope>NUCLEOTIDE SEQUENCE</scope>
    <source>
        <strain evidence="1">CG-C14</strain>
    </source>
</reference>
<dbReference type="Proteomes" id="UP001144978">
    <property type="component" value="Unassembled WGS sequence"/>
</dbReference>
<keyword evidence="2" id="KW-1185">Reference proteome</keyword>
<sequence length="156" mass="17383">MRVLPPSASFTDQRPLLRDGPYDLFPANSTVGPSSRVPVLLPPFHSYTSTRTFPSFTLSCSAFANLLARERVRWYCFWMTWMSIQPSAIPDVHGGGHGGYAGIRSRSLSNQLTSCCIYIYIPRLGKAYNTSADPFPKHSRHLDRDAPRTGFSSPAK</sequence>
<accession>A0ACC1MEE0</accession>
<proteinExistence type="predicted"/>
<name>A0ACC1MEE0_9APHY</name>